<accession>A0A0C9W2J6</accession>
<reference evidence="1 2" key="1">
    <citation type="submission" date="2014-04" db="EMBL/GenBank/DDBJ databases">
        <title>Evolutionary Origins and Diversification of the Mycorrhizal Mutualists.</title>
        <authorList>
            <consortium name="DOE Joint Genome Institute"/>
            <consortium name="Mycorrhizal Genomics Consortium"/>
            <person name="Kohler A."/>
            <person name="Kuo A."/>
            <person name="Nagy L.G."/>
            <person name="Floudas D."/>
            <person name="Copeland A."/>
            <person name="Barry K.W."/>
            <person name="Cichocki N."/>
            <person name="Veneault-Fourrey C."/>
            <person name="LaButti K."/>
            <person name="Lindquist E.A."/>
            <person name="Lipzen A."/>
            <person name="Lundell T."/>
            <person name="Morin E."/>
            <person name="Murat C."/>
            <person name="Riley R."/>
            <person name="Ohm R."/>
            <person name="Sun H."/>
            <person name="Tunlid A."/>
            <person name="Henrissat B."/>
            <person name="Grigoriev I.V."/>
            <person name="Hibbett D.S."/>
            <person name="Martin F."/>
        </authorList>
    </citation>
    <scope>NUCLEOTIDE SEQUENCE [LARGE SCALE GENOMIC DNA]</scope>
    <source>
        <strain evidence="1 2">MD-312</strain>
    </source>
</reference>
<evidence type="ECO:0000313" key="1">
    <source>
        <dbReference type="EMBL" id="KIJ60173.1"/>
    </source>
</evidence>
<evidence type="ECO:0000313" key="2">
    <source>
        <dbReference type="Proteomes" id="UP000053820"/>
    </source>
</evidence>
<dbReference type="EMBL" id="KN839875">
    <property type="protein sequence ID" value="KIJ60173.1"/>
    <property type="molecule type" value="Genomic_DNA"/>
</dbReference>
<sequence length="91" mass="9994">MSISNIFFILPETIQSAVRSSCILADSTPIAFRKSMATNTPHATVYRRGASSYIDLAGCAGGRVRVDVGSAESCKISHRRHHERRCADPMR</sequence>
<keyword evidence="2" id="KW-1185">Reference proteome</keyword>
<dbReference type="AlphaFoldDB" id="A0A0C9W2J6"/>
<dbReference type="Proteomes" id="UP000053820">
    <property type="component" value="Unassembled WGS sequence"/>
</dbReference>
<gene>
    <name evidence="1" type="ORF">HYDPIDRAFT_117429</name>
</gene>
<protein>
    <submittedName>
        <fullName evidence="1">Uncharacterized protein</fullName>
    </submittedName>
</protein>
<organism evidence="1 2">
    <name type="scientific">Hydnomerulius pinastri MD-312</name>
    <dbReference type="NCBI Taxonomy" id="994086"/>
    <lineage>
        <taxon>Eukaryota</taxon>
        <taxon>Fungi</taxon>
        <taxon>Dikarya</taxon>
        <taxon>Basidiomycota</taxon>
        <taxon>Agaricomycotina</taxon>
        <taxon>Agaricomycetes</taxon>
        <taxon>Agaricomycetidae</taxon>
        <taxon>Boletales</taxon>
        <taxon>Boletales incertae sedis</taxon>
        <taxon>Leucogyrophana</taxon>
    </lineage>
</organism>
<dbReference type="HOGENOM" id="CLU_187839_0_0_1"/>
<name>A0A0C9W2J6_9AGAM</name>
<proteinExistence type="predicted"/>